<dbReference type="PROSITE" id="PS00409">
    <property type="entry name" value="PROKAR_NTER_METHYL"/>
    <property type="match status" value="1"/>
</dbReference>
<dbReference type="InterPro" id="IPR000983">
    <property type="entry name" value="Bac_GSPG_pilin"/>
</dbReference>
<dbReference type="Proteomes" id="UP000295443">
    <property type="component" value="Unassembled WGS sequence"/>
</dbReference>
<dbReference type="PANTHER" id="PTHR30093">
    <property type="entry name" value="GENERAL SECRETION PATHWAY PROTEIN G"/>
    <property type="match status" value="1"/>
</dbReference>
<keyword evidence="1" id="KW-0488">Methylation</keyword>
<evidence type="ECO:0000313" key="4">
    <source>
        <dbReference type="Proteomes" id="UP000295443"/>
    </source>
</evidence>
<dbReference type="GO" id="GO:0015627">
    <property type="term" value="C:type II protein secretion system complex"/>
    <property type="evidence" value="ECO:0007669"/>
    <property type="project" value="InterPro"/>
</dbReference>
<dbReference type="GO" id="GO:0015628">
    <property type="term" value="P:protein secretion by the type II secretion system"/>
    <property type="evidence" value="ECO:0007669"/>
    <property type="project" value="InterPro"/>
</dbReference>
<dbReference type="EMBL" id="SJZB01000035">
    <property type="protein sequence ID" value="TCJ13906.1"/>
    <property type="molecule type" value="Genomic_DNA"/>
</dbReference>
<dbReference type="Gene3D" id="3.30.700.10">
    <property type="entry name" value="Glycoprotein, Type 4 Pilin"/>
    <property type="match status" value="1"/>
</dbReference>
<dbReference type="AlphaFoldDB" id="A0A4R1BAC0"/>
<evidence type="ECO:0000256" key="1">
    <source>
        <dbReference type="ARBA" id="ARBA00022481"/>
    </source>
</evidence>
<reference evidence="3 4" key="1">
    <citation type="submission" date="2019-03" db="EMBL/GenBank/DDBJ databases">
        <title>Genome sequence of Thiobacillaceae bacterium LSR1, a sulfur-oxidizing bacterium isolated from freshwater sediment.</title>
        <authorList>
            <person name="Li S."/>
        </authorList>
    </citation>
    <scope>NUCLEOTIDE SEQUENCE [LARGE SCALE GENOMIC DNA]</scope>
    <source>
        <strain evidence="3 4">LSR1</strain>
    </source>
</reference>
<proteinExistence type="predicted"/>
<gene>
    <name evidence="3" type="ORF">EZJ19_09605</name>
</gene>
<feature type="region of interest" description="Disordered" evidence="2">
    <location>
        <begin position="85"/>
        <end position="122"/>
    </location>
</feature>
<accession>A0A4R1BAC0</accession>
<dbReference type="Pfam" id="PF07963">
    <property type="entry name" value="N_methyl"/>
    <property type="match status" value="1"/>
</dbReference>
<dbReference type="OrthoDB" id="9795612at2"/>
<evidence type="ECO:0000313" key="3">
    <source>
        <dbReference type="EMBL" id="TCJ13906.1"/>
    </source>
</evidence>
<evidence type="ECO:0000256" key="2">
    <source>
        <dbReference type="SAM" id="MobiDB-lite"/>
    </source>
</evidence>
<dbReference type="PANTHER" id="PTHR30093:SF47">
    <property type="entry name" value="TYPE IV PILUS NON-CORE MINOR PILIN PILE"/>
    <property type="match status" value="1"/>
</dbReference>
<dbReference type="PRINTS" id="PR00813">
    <property type="entry name" value="BCTERIALGSPG"/>
</dbReference>
<sequence length="122" mass="13331">MRRRGFTLIELLVVLAIIATLLALAAPRYFQHVERSKEAVLRENLATLRDAIDQYHADTGRWPATLAGLAESRYVRAVPVDPVTDSTETWTTVPPPDGGEGIYDVHSGAPGEARDGTAYAGW</sequence>
<keyword evidence="4" id="KW-1185">Reference proteome</keyword>
<dbReference type="NCBIfam" id="TIGR02532">
    <property type="entry name" value="IV_pilin_GFxxxE"/>
    <property type="match status" value="1"/>
</dbReference>
<dbReference type="RefSeq" id="WP_131447012.1">
    <property type="nucleotide sequence ID" value="NZ_SJZB01000035.1"/>
</dbReference>
<name>A0A4R1BAC0_9PROT</name>
<dbReference type="InterPro" id="IPR045584">
    <property type="entry name" value="Pilin-like"/>
</dbReference>
<dbReference type="InterPro" id="IPR012902">
    <property type="entry name" value="N_methyl_site"/>
</dbReference>
<protein>
    <submittedName>
        <fullName evidence="3">Prepilin-type N-terminal cleavage/methylation domain-containing protein</fullName>
    </submittedName>
</protein>
<dbReference type="SUPFAM" id="SSF54523">
    <property type="entry name" value="Pili subunits"/>
    <property type="match status" value="1"/>
</dbReference>
<comment type="caution">
    <text evidence="3">The sequence shown here is derived from an EMBL/GenBank/DDBJ whole genome shotgun (WGS) entry which is preliminary data.</text>
</comment>
<organism evidence="3 4">
    <name type="scientific">Parasulfuritortus cantonensis</name>
    <dbReference type="NCBI Taxonomy" id="2528202"/>
    <lineage>
        <taxon>Bacteria</taxon>
        <taxon>Pseudomonadati</taxon>
        <taxon>Pseudomonadota</taxon>
        <taxon>Betaproteobacteria</taxon>
        <taxon>Nitrosomonadales</taxon>
        <taxon>Thiobacillaceae</taxon>
        <taxon>Parasulfuritortus</taxon>
    </lineage>
</organism>